<organism evidence="9 10">
    <name type="scientific">Fusobacterium necrogenes</name>
    <dbReference type="NCBI Taxonomy" id="858"/>
    <lineage>
        <taxon>Bacteria</taxon>
        <taxon>Fusobacteriati</taxon>
        <taxon>Fusobacteriota</taxon>
        <taxon>Fusobacteriia</taxon>
        <taxon>Fusobacteriales</taxon>
        <taxon>Fusobacteriaceae</taxon>
        <taxon>Fusobacterium</taxon>
    </lineage>
</organism>
<comment type="subcellular location">
    <subcellularLocation>
        <location evidence="1">Membrane</location>
        <topology evidence="1">Single-pass membrane protein</topology>
    </subcellularLocation>
</comment>
<keyword evidence="3 8" id="KW-0812">Transmembrane</keyword>
<evidence type="ECO:0000256" key="2">
    <source>
        <dbReference type="ARBA" id="ARBA00010265"/>
    </source>
</evidence>
<dbReference type="AlphaFoldDB" id="A0A377GP66"/>
<evidence type="ECO:0000256" key="8">
    <source>
        <dbReference type="SAM" id="Phobius"/>
    </source>
</evidence>
<feature type="compositionally biased region" description="Basic and acidic residues" evidence="7">
    <location>
        <begin position="1"/>
        <end position="14"/>
    </location>
</feature>
<keyword evidence="4 8" id="KW-1133">Transmembrane helix</keyword>
<dbReference type="GO" id="GO:0016020">
    <property type="term" value="C:membrane"/>
    <property type="evidence" value="ECO:0007669"/>
    <property type="project" value="UniProtKB-SubCell"/>
</dbReference>
<protein>
    <submittedName>
        <fullName evidence="9">Type IV secretion system protein virB10</fullName>
    </submittedName>
</protein>
<evidence type="ECO:0000256" key="4">
    <source>
        <dbReference type="ARBA" id="ARBA00022989"/>
    </source>
</evidence>
<evidence type="ECO:0000256" key="3">
    <source>
        <dbReference type="ARBA" id="ARBA00022692"/>
    </source>
</evidence>
<feature type="coiled-coil region" evidence="6">
    <location>
        <begin position="102"/>
        <end position="129"/>
    </location>
</feature>
<dbReference type="Proteomes" id="UP000255328">
    <property type="component" value="Unassembled WGS sequence"/>
</dbReference>
<dbReference type="RefSeq" id="WP_115268264.1">
    <property type="nucleotide sequence ID" value="NZ_UGGU01000002.1"/>
</dbReference>
<feature type="region of interest" description="Disordered" evidence="7">
    <location>
        <begin position="142"/>
        <end position="161"/>
    </location>
</feature>
<accession>A0A377GP66</accession>
<name>A0A377GP66_9FUSO</name>
<evidence type="ECO:0000256" key="7">
    <source>
        <dbReference type="SAM" id="MobiDB-lite"/>
    </source>
</evidence>
<feature type="region of interest" description="Disordered" evidence="7">
    <location>
        <begin position="1"/>
        <end position="22"/>
    </location>
</feature>
<feature type="transmembrane region" description="Helical" evidence="8">
    <location>
        <begin position="32"/>
        <end position="49"/>
    </location>
</feature>
<keyword evidence="6" id="KW-0175">Coiled coil</keyword>
<evidence type="ECO:0000313" key="9">
    <source>
        <dbReference type="EMBL" id="STO28765.1"/>
    </source>
</evidence>
<feature type="compositionally biased region" description="Low complexity" evidence="7">
    <location>
        <begin position="142"/>
        <end position="151"/>
    </location>
</feature>
<evidence type="ECO:0000313" key="10">
    <source>
        <dbReference type="Proteomes" id="UP000255328"/>
    </source>
</evidence>
<dbReference type="CDD" id="cd16429">
    <property type="entry name" value="VirB10"/>
    <property type="match status" value="1"/>
</dbReference>
<dbReference type="Pfam" id="PF03743">
    <property type="entry name" value="TrbI"/>
    <property type="match status" value="1"/>
</dbReference>
<dbReference type="Gene3D" id="2.40.128.260">
    <property type="entry name" value="Type IV secretion system, VirB10/TraB/TrbI"/>
    <property type="match status" value="1"/>
</dbReference>
<sequence>MGMFKKNQEKKQEENQGNNKPKIQGKFYNLKLIKIIITVVVLFIIYNIFKTDNKPKKVETINNEEKKDMTTKTNPYQTTYADIKDIKTNTTINQTTNSITNNNSTNTMTEEQKEKLRQLEEQANQAKKSPIAFQLYNRQDTQNNNTQNANNFPPDYDQNRQNSKKNFLFNEAQKALYSTSTIVESISPYELKTGDFFPAVVETAMNSDIYSKVIVARVSQNIYDTVTGKYLLIPQGTTLTGVYDSNITWGQDRLLVVWQQLRFPNGDMLSLDNMQGVDMIGQAGIPGKVNNHFTTLLKGVLLSSAMGAAAAITTSNDDDWRSDAGEAAGLSIIQIGDKYTAKALDRQPTIMIKAGDRFNVMVHSNLILKPYNK</sequence>
<comment type="similarity">
    <text evidence="2">Belongs to the TrbI/VirB10 family.</text>
</comment>
<proteinExistence type="inferred from homology"/>
<dbReference type="InterPro" id="IPR042217">
    <property type="entry name" value="T4SS_VirB10/TrbI"/>
</dbReference>
<reference evidence="9 10" key="1">
    <citation type="submission" date="2018-06" db="EMBL/GenBank/DDBJ databases">
        <authorList>
            <consortium name="Pathogen Informatics"/>
            <person name="Doyle S."/>
        </authorList>
    </citation>
    <scope>NUCLEOTIDE SEQUENCE [LARGE SCALE GENOMIC DNA]</scope>
    <source>
        <strain evidence="9 10">NCTC10723</strain>
    </source>
</reference>
<dbReference type="EMBL" id="UGGU01000002">
    <property type="protein sequence ID" value="STO28765.1"/>
    <property type="molecule type" value="Genomic_DNA"/>
</dbReference>
<gene>
    <name evidence="9" type="ORF">NCTC10723_00076</name>
</gene>
<dbReference type="InterPro" id="IPR005498">
    <property type="entry name" value="T4SS_VirB10/TraB/TrbI"/>
</dbReference>
<evidence type="ECO:0000256" key="5">
    <source>
        <dbReference type="ARBA" id="ARBA00023136"/>
    </source>
</evidence>
<evidence type="ECO:0000256" key="6">
    <source>
        <dbReference type="SAM" id="Coils"/>
    </source>
</evidence>
<keyword evidence="5 8" id="KW-0472">Membrane</keyword>
<evidence type="ECO:0000256" key="1">
    <source>
        <dbReference type="ARBA" id="ARBA00004167"/>
    </source>
</evidence>
<dbReference type="OrthoDB" id="9807354at2"/>
<keyword evidence="10" id="KW-1185">Reference proteome</keyword>